<dbReference type="AlphaFoldDB" id="A0AAN8GVW4"/>
<name>A0AAN8GVW4_CHAGU</name>
<proteinExistence type="predicted"/>
<dbReference type="Proteomes" id="UP001331515">
    <property type="component" value="Unassembled WGS sequence"/>
</dbReference>
<sequence length="123" mass="13314">MYPVSKPILLDSIEERLLFPAGPSSLCLGTPEREPTAVDLLVAMPSPMITDFCARREALRAQLDIGTVSAAKPQVCNICKAVNAVLFPQVGHVAWLLLLVVGGRRARMRTAIIAARPTHILLC</sequence>
<evidence type="ECO:0000313" key="2">
    <source>
        <dbReference type="Proteomes" id="UP001331515"/>
    </source>
</evidence>
<organism evidence="1 2">
    <name type="scientific">Champsocephalus gunnari</name>
    <name type="common">Mackerel icefish</name>
    <dbReference type="NCBI Taxonomy" id="52237"/>
    <lineage>
        <taxon>Eukaryota</taxon>
        <taxon>Metazoa</taxon>
        <taxon>Chordata</taxon>
        <taxon>Craniata</taxon>
        <taxon>Vertebrata</taxon>
        <taxon>Euteleostomi</taxon>
        <taxon>Actinopterygii</taxon>
        <taxon>Neopterygii</taxon>
        <taxon>Teleostei</taxon>
        <taxon>Neoteleostei</taxon>
        <taxon>Acanthomorphata</taxon>
        <taxon>Eupercaria</taxon>
        <taxon>Perciformes</taxon>
        <taxon>Notothenioidei</taxon>
        <taxon>Channichthyidae</taxon>
        <taxon>Champsocephalus</taxon>
    </lineage>
</organism>
<evidence type="ECO:0000313" key="1">
    <source>
        <dbReference type="EMBL" id="KAK5893944.1"/>
    </source>
</evidence>
<accession>A0AAN8GVW4</accession>
<dbReference type="EMBL" id="JAURVH010001535">
    <property type="protein sequence ID" value="KAK5893944.1"/>
    <property type="molecule type" value="Genomic_DNA"/>
</dbReference>
<gene>
    <name evidence="1" type="ORF">CgunFtcFv8_006768</name>
</gene>
<protein>
    <submittedName>
        <fullName evidence="1">Uncharacterized protein</fullName>
    </submittedName>
</protein>
<comment type="caution">
    <text evidence="1">The sequence shown here is derived from an EMBL/GenBank/DDBJ whole genome shotgun (WGS) entry which is preliminary data.</text>
</comment>
<reference evidence="1 2" key="1">
    <citation type="journal article" date="2023" name="Mol. Biol. Evol.">
        <title>Genomics of Secondarily Temperate Adaptation in the Only Non-Antarctic Icefish.</title>
        <authorList>
            <person name="Rivera-Colon A.G."/>
            <person name="Rayamajhi N."/>
            <person name="Minhas B.F."/>
            <person name="Madrigal G."/>
            <person name="Bilyk K.T."/>
            <person name="Yoon V."/>
            <person name="Hune M."/>
            <person name="Gregory S."/>
            <person name="Cheng C.H.C."/>
            <person name="Catchen J.M."/>
        </authorList>
    </citation>
    <scope>NUCLEOTIDE SEQUENCE [LARGE SCALE GENOMIC DNA]</scope>
    <source>
        <tissue evidence="1">White muscle</tissue>
    </source>
</reference>
<keyword evidence="2" id="KW-1185">Reference proteome</keyword>